<gene>
    <name evidence="2" type="ORF">AGI3411_01897</name>
</gene>
<keyword evidence="3" id="KW-1185">Reference proteome</keyword>
<feature type="region of interest" description="Disordered" evidence="1">
    <location>
        <begin position="33"/>
        <end position="59"/>
    </location>
</feature>
<dbReference type="EMBL" id="UFQB01000006">
    <property type="protein sequence ID" value="SSW65015.1"/>
    <property type="molecule type" value="Genomic_DNA"/>
</dbReference>
<dbReference type="AlphaFoldDB" id="A0A446CAY7"/>
<proteinExistence type="predicted"/>
<protein>
    <submittedName>
        <fullName evidence="2">Uncharacterized protein</fullName>
    </submittedName>
</protein>
<evidence type="ECO:0000313" key="3">
    <source>
        <dbReference type="Proteomes" id="UP000289184"/>
    </source>
</evidence>
<sequence>MDERPDVYPWWNQDEQALYARLGCTSQGLDSQEASRRQALAAPGHGWSPFFSPSPWPWD</sequence>
<organism evidence="2 3">
    <name type="scientific">Achromobacter agilis</name>
    <dbReference type="NCBI Taxonomy" id="1353888"/>
    <lineage>
        <taxon>Bacteria</taxon>
        <taxon>Pseudomonadati</taxon>
        <taxon>Pseudomonadota</taxon>
        <taxon>Betaproteobacteria</taxon>
        <taxon>Burkholderiales</taxon>
        <taxon>Alcaligenaceae</taxon>
        <taxon>Achromobacter</taxon>
    </lineage>
</organism>
<accession>A0A446CAY7</accession>
<evidence type="ECO:0000313" key="2">
    <source>
        <dbReference type="EMBL" id="SSW65015.1"/>
    </source>
</evidence>
<evidence type="ECO:0000256" key="1">
    <source>
        <dbReference type="SAM" id="MobiDB-lite"/>
    </source>
</evidence>
<dbReference type="RefSeq" id="WP_129527131.1">
    <property type="nucleotide sequence ID" value="NZ_UFQB01000006.1"/>
</dbReference>
<dbReference type="Proteomes" id="UP000289184">
    <property type="component" value="Unassembled WGS sequence"/>
</dbReference>
<reference evidence="2 3" key="1">
    <citation type="submission" date="2018-07" db="EMBL/GenBank/DDBJ databases">
        <authorList>
            <person name="Peeters C."/>
        </authorList>
    </citation>
    <scope>NUCLEOTIDE SEQUENCE [LARGE SCALE GENOMIC DNA]</scope>
    <source>
        <strain evidence="2 3">LMG 3411</strain>
    </source>
</reference>
<name>A0A446CAY7_9BURK</name>